<evidence type="ECO:0000256" key="1">
    <source>
        <dbReference type="SAM" id="MobiDB-lite"/>
    </source>
</evidence>
<dbReference type="KEGG" id="soe:110791364"/>
<dbReference type="RefSeq" id="XP_021851805.1">
    <property type="nucleotide sequence ID" value="XM_021996113.1"/>
</dbReference>
<dbReference type="RefSeq" id="XP_021851806.1">
    <property type="nucleotide sequence ID" value="XM_021996114.1"/>
</dbReference>
<reference evidence="2" key="1">
    <citation type="journal article" date="2021" name="Nat. Commun.">
        <title>Genomic analyses provide insights into spinach domestication and the genetic basis of agronomic traits.</title>
        <authorList>
            <person name="Cai X."/>
            <person name="Sun X."/>
            <person name="Xu C."/>
            <person name="Sun H."/>
            <person name="Wang X."/>
            <person name="Ge C."/>
            <person name="Zhang Z."/>
            <person name="Wang Q."/>
            <person name="Fei Z."/>
            <person name="Jiao C."/>
            <person name="Wang Q."/>
        </authorList>
    </citation>
    <scope>NUCLEOTIDE SEQUENCE [LARGE SCALE GENOMIC DNA]</scope>
    <source>
        <strain evidence="2">cv. Varoflay</strain>
    </source>
</reference>
<gene>
    <name evidence="3 4" type="primary">LOC110791364</name>
</gene>
<sequence length="116" mass="12904">MSNLLLISPSINLLWTPKSVANNNQTSLINQQLRRTVSVRAFFFNPSDEPILKEAVKEPLAFMGGMLAGLLKLDLNEEPLKEWVNKTVEASGITEEEIDAQGPEAEKEAPQQIDIE</sequence>
<protein>
    <submittedName>
        <fullName evidence="3 4">UPF0426 protein At1g28150, chloroplastic</fullName>
    </submittedName>
</protein>
<evidence type="ECO:0000313" key="2">
    <source>
        <dbReference type="Proteomes" id="UP000813463"/>
    </source>
</evidence>
<keyword evidence="2" id="KW-1185">Reference proteome</keyword>
<reference evidence="3 4" key="2">
    <citation type="submission" date="2025-04" db="UniProtKB">
        <authorList>
            <consortium name="RefSeq"/>
        </authorList>
    </citation>
    <scope>IDENTIFICATION</scope>
</reference>
<dbReference type="OrthoDB" id="784484at2759"/>
<dbReference type="InterPro" id="IPR040278">
    <property type="entry name" value="UPF0426"/>
</dbReference>
<organism evidence="2 3">
    <name type="scientific">Spinacia oleracea</name>
    <name type="common">Spinach</name>
    <dbReference type="NCBI Taxonomy" id="3562"/>
    <lineage>
        <taxon>Eukaryota</taxon>
        <taxon>Viridiplantae</taxon>
        <taxon>Streptophyta</taxon>
        <taxon>Embryophyta</taxon>
        <taxon>Tracheophyta</taxon>
        <taxon>Spermatophyta</taxon>
        <taxon>Magnoliopsida</taxon>
        <taxon>eudicotyledons</taxon>
        <taxon>Gunneridae</taxon>
        <taxon>Pentapetalae</taxon>
        <taxon>Caryophyllales</taxon>
        <taxon>Chenopodiaceae</taxon>
        <taxon>Chenopodioideae</taxon>
        <taxon>Anserineae</taxon>
        <taxon>Spinacia</taxon>
    </lineage>
</organism>
<dbReference type="PANTHER" id="PTHR35996">
    <property type="entry name" value="OSJNBA0038O10.25 PROTEIN"/>
    <property type="match status" value="1"/>
</dbReference>
<proteinExistence type="predicted"/>
<dbReference type="PANTHER" id="PTHR35996:SF1">
    <property type="entry name" value="OS04G0528100 PROTEIN"/>
    <property type="match status" value="1"/>
</dbReference>
<feature type="region of interest" description="Disordered" evidence="1">
    <location>
        <begin position="94"/>
        <end position="116"/>
    </location>
</feature>
<evidence type="ECO:0000313" key="3">
    <source>
        <dbReference type="RefSeq" id="XP_021851805.1"/>
    </source>
</evidence>
<dbReference type="GeneID" id="110791364"/>
<evidence type="ECO:0000313" key="4">
    <source>
        <dbReference type="RefSeq" id="XP_021851806.1"/>
    </source>
</evidence>
<dbReference type="Pfam" id="PF26369">
    <property type="entry name" value="UPF0426"/>
    <property type="match status" value="1"/>
</dbReference>
<accession>A0A9R0JZ67</accession>
<name>A0A9R0JZ67_SPIOL</name>
<dbReference type="AlphaFoldDB" id="A0A9R0JZ67"/>
<dbReference type="Proteomes" id="UP000813463">
    <property type="component" value="Chromosome 2"/>
</dbReference>